<dbReference type="CDD" id="cd18012">
    <property type="entry name" value="DEXQc_arch_SWI2_SNF2"/>
    <property type="match status" value="1"/>
</dbReference>
<dbReference type="PROSITE" id="PS51194">
    <property type="entry name" value="HELICASE_CTER"/>
    <property type="match status" value="1"/>
</dbReference>
<keyword evidence="7" id="KW-0723">Serine/threonine-protein kinase</keyword>
<dbReference type="Gene3D" id="3.40.50.300">
    <property type="entry name" value="P-loop containing nucleotide triphosphate hydrolases"/>
    <property type="match status" value="1"/>
</dbReference>
<feature type="domain" description="Helicase C-terminal" evidence="6">
    <location>
        <begin position="982"/>
        <end position="1139"/>
    </location>
</feature>
<dbReference type="InterPro" id="IPR014001">
    <property type="entry name" value="Helicase_ATP-bd"/>
</dbReference>
<dbReference type="SMART" id="SM00490">
    <property type="entry name" value="HELICc"/>
    <property type="match status" value="1"/>
</dbReference>
<keyword evidence="7" id="KW-0808">Transferase</keyword>
<dbReference type="STRING" id="1034345.GCA_000236865_00059"/>
<dbReference type="CDD" id="cd18793">
    <property type="entry name" value="SF2_C_SNF"/>
    <property type="match status" value="1"/>
</dbReference>
<dbReference type="Pfam" id="PF00176">
    <property type="entry name" value="SNF2-rel_dom"/>
    <property type="match status" value="1"/>
</dbReference>
<proteinExistence type="predicted"/>
<evidence type="ECO:0000256" key="3">
    <source>
        <dbReference type="SAM" id="Coils"/>
    </source>
</evidence>
<gene>
    <name evidence="7" type="ORF">C1880_09055</name>
</gene>
<dbReference type="PANTHER" id="PTHR10799">
    <property type="entry name" value="SNF2/RAD54 HELICASE FAMILY"/>
    <property type="match status" value="1"/>
</dbReference>
<comment type="caution">
    <text evidence="7">The sequence shown here is derived from an EMBL/GenBank/DDBJ whole genome shotgun (WGS) entry which is preliminary data.</text>
</comment>
<sequence length="1149" mass="126698">MITEKAIASQCNQRSFTRGRAIASSDRNILTKQVRYDAEESVVSAFVASSSGWDDRYRTSVILDEEADEVLDYSCTCPAFREYAGMCKHCVALALAFSQRPETFMGYQAQRTAQSSSCITEFMKRTEELQADETPTESVVLHAELSYGYGLWSASFRISGPSGTPYVLKSLSEFADRMRSGARHAYGKKLAFTHAPALFEQRSRGMAQFIERACSMREAADDAPSWLRRQSASVGRTLQLSEAEAVELFGLLDDAEFSITGADYATPTVQRVHIEHSDPDISLSMAPAENGGWAIERGEHIRMAEQAGRLYIWCGGDTVHRCSPAFARCSDFLRTVYDSDERNLFVANDDMPLFCAAALPVIEENLHLSAPAELSAWRPVACALAFFLDKNGKNVTIGAQAAYGLRRFTLCGTVPAEHKDGKSASGPSPLRDVRAEGKAKTLVERYFGAGQTRIPMSNEEAVANLIFTGLGQLRDAGEVYTTPAFDRLIKDGKPRLSMGVSLSGNLINLTVDAGDLGPDELAAMLGSYRKKKRYHRLRDGAFVDLSDFELAQLDRLASDLGITQKELATGTVELPSFRAFYLDEEADLNRDRSFTQYLSDFRAIDERVYQVPEGLNATLRPYQEEGLRWLSARLDAGFGGVLADEMGLGKSVQLISLLVARADQAREVGPSLIVCPSSLVYNWMAEFERFAPGLNVAAVVGSAAERKVIRGHAFAPYDANLVSGRQGDATAWSDNAEASSRNVDARTREATLQNRGEAAAAPESVDATGNRPAPVDVLITSYDLARIDSADYAGRELFICALDEAQYIKNPATLTTRAVKRLSARHRFALTGTPMENRLSELWSIFDFLMPGLLGPYARFRERFELPIVGGEEEVAARLSAVVGPFLLRRRKADVLTDLPDKLESVVYAPMEGQQLKLYRAHEQRLREELTRQRRERKQRQAKRDAGEHVSSVEVLAELMQLRQLCCDPRLLFEDYRGHGAKLDTIMELVASAMEGGEKALIFSQFTSFLDLIAQRLEEAGIAFYTITGQTPKKDRVELVNEFNGNDVPVFLVSLKAGGTGLNLTGASVVIHADPWWNAAAQQQATDRAHRIGQTRVVSVQKVIAKGTIEERILHLQEEKSKLADQVIGSSSISLASLSADELMDLLEG</sequence>
<dbReference type="Gene3D" id="3.40.50.10810">
    <property type="entry name" value="Tandem AAA-ATPase domain"/>
    <property type="match status" value="2"/>
</dbReference>
<dbReference type="GO" id="GO:0016787">
    <property type="term" value="F:hydrolase activity"/>
    <property type="evidence" value="ECO:0007669"/>
    <property type="project" value="UniProtKB-KW"/>
</dbReference>
<dbReference type="GO" id="GO:0005524">
    <property type="term" value="F:ATP binding"/>
    <property type="evidence" value="ECO:0007669"/>
    <property type="project" value="InterPro"/>
</dbReference>
<evidence type="ECO:0000313" key="8">
    <source>
        <dbReference type="Proteomes" id="UP000253792"/>
    </source>
</evidence>
<dbReference type="PROSITE" id="PS50966">
    <property type="entry name" value="ZF_SWIM"/>
    <property type="match status" value="1"/>
</dbReference>
<keyword evidence="7" id="KW-0418">Kinase</keyword>
<keyword evidence="8" id="KW-1185">Reference proteome</keyword>
<feature type="domain" description="Helicase ATP-binding" evidence="5">
    <location>
        <begin position="631"/>
        <end position="852"/>
    </location>
</feature>
<dbReference type="EMBL" id="PPTP01000009">
    <property type="protein sequence ID" value="RDB54472.1"/>
    <property type="molecule type" value="Genomic_DNA"/>
</dbReference>
<evidence type="ECO:0000259" key="6">
    <source>
        <dbReference type="PROSITE" id="PS51194"/>
    </source>
</evidence>
<keyword evidence="1" id="KW-0378">Hydrolase</keyword>
<evidence type="ECO:0000256" key="1">
    <source>
        <dbReference type="ARBA" id="ARBA00022801"/>
    </source>
</evidence>
<dbReference type="InterPro" id="IPR049730">
    <property type="entry name" value="SNF2/RAD54-like_C"/>
</dbReference>
<keyword evidence="3" id="KW-0175">Coiled coil</keyword>
<dbReference type="Pfam" id="PF08455">
    <property type="entry name" value="SNF2_assoc"/>
    <property type="match status" value="1"/>
</dbReference>
<feature type="coiled-coil region" evidence="3">
    <location>
        <begin position="916"/>
        <end position="943"/>
    </location>
</feature>
<feature type="domain" description="SWIM-type" evidence="4">
    <location>
        <begin position="57"/>
        <end position="98"/>
    </location>
</feature>
<evidence type="ECO:0000256" key="2">
    <source>
        <dbReference type="PROSITE-ProRule" id="PRU00325"/>
    </source>
</evidence>
<dbReference type="AlphaFoldDB" id="A0A369L5F1"/>
<dbReference type="GO" id="GO:0008270">
    <property type="term" value="F:zinc ion binding"/>
    <property type="evidence" value="ECO:0007669"/>
    <property type="project" value="UniProtKB-KW"/>
</dbReference>
<name>A0A369L5F1_9ACTN</name>
<dbReference type="InterPro" id="IPR013663">
    <property type="entry name" value="Helicase_SWF/SNF/SWI_bac"/>
</dbReference>
<dbReference type="SMART" id="SM00487">
    <property type="entry name" value="DEXDc"/>
    <property type="match status" value="1"/>
</dbReference>
<keyword evidence="2" id="KW-0863">Zinc-finger</keyword>
<dbReference type="Proteomes" id="UP000253792">
    <property type="component" value="Unassembled WGS sequence"/>
</dbReference>
<dbReference type="InterPro" id="IPR001650">
    <property type="entry name" value="Helicase_C-like"/>
</dbReference>
<organism evidence="7 8">
    <name type="scientific">Senegalimassilia anaerobia</name>
    <dbReference type="NCBI Taxonomy" id="1473216"/>
    <lineage>
        <taxon>Bacteria</taxon>
        <taxon>Bacillati</taxon>
        <taxon>Actinomycetota</taxon>
        <taxon>Coriobacteriia</taxon>
        <taxon>Coriobacteriales</taxon>
        <taxon>Coriobacteriaceae</taxon>
        <taxon>Senegalimassilia</taxon>
    </lineage>
</organism>
<dbReference type="InterPro" id="IPR027417">
    <property type="entry name" value="P-loop_NTPase"/>
</dbReference>
<dbReference type="Pfam" id="PF04434">
    <property type="entry name" value="SWIM"/>
    <property type="match status" value="1"/>
</dbReference>
<evidence type="ECO:0000259" key="5">
    <source>
        <dbReference type="PROSITE" id="PS51192"/>
    </source>
</evidence>
<dbReference type="Pfam" id="PF00271">
    <property type="entry name" value="Helicase_C"/>
    <property type="match status" value="1"/>
</dbReference>
<dbReference type="PROSITE" id="PS51192">
    <property type="entry name" value="HELICASE_ATP_BIND_1"/>
    <property type="match status" value="1"/>
</dbReference>
<dbReference type="RefSeq" id="WP_114621194.1">
    <property type="nucleotide sequence ID" value="NZ_PPTP01000009.1"/>
</dbReference>
<dbReference type="InterPro" id="IPR000330">
    <property type="entry name" value="SNF2_N"/>
</dbReference>
<protein>
    <submittedName>
        <fullName evidence="7">Serine/threonine protein kinase</fullName>
    </submittedName>
</protein>
<dbReference type="GO" id="GO:0004674">
    <property type="term" value="F:protein serine/threonine kinase activity"/>
    <property type="evidence" value="ECO:0007669"/>
    <property type="project" value="UniProtKB-KW"/>
</dbReference>
<evidence type="ECO:0000259" key="4">
    <source>
        <dbReference type="PROSITE" id="PS50966"/>
    </source>
</evidence>
<evidence type="ECO:0000313" key="7">
    <source>
        <dbReference type="EMBL" id="RDB54472.1"/>
    </source>
</evidence>
<dbReference type="InterPro" id="IPR038718">
    <property type="entry name" value="SNF2-like_sf"/>
</dbReference>
<dbReference type="SUPFAM" id="SSF52540">
    <property type="entry name" value="P-loop containing nucleoside triphosphate hydrolases"/>
    <property type="match status" value="2"/>
</dbReference>
<dbReference type="InterPro" id="IPR007527">
    <property type="entry name" value="Znf_SWIM"/>
</dbReference>
<keyword evidence="2" id="KW-0862">Zinc</keyword>
<keyword evidence="2" id="KW-0479">Metal-binding</keyword>
<accession>A0A369L5F1</accession>
<dbReference type="OrthoDB" id="9760715at2"/>
<reference evidence="7 8" key="1">
    <citation type="journal article" date="2018" name="Elife">
        <title>Discovery and characterization of a prevalent human gut bacterial enzyme sufficient for the inactivation of a family of plant toxins.</title>
        <authorList>
            <person name="Koppel N."/>
            <person name="Bisanz J.E."/>
            <person name="Pandelia M.E."/>
            <person name="Turnbaugh P.J."/>
            <person name="Balskus E.P."/>
        </authorList>
    </citation>
    <scope>NUCLEOTIDE SEQUENCE [LARGE SCALE GENOMIC DNA]</scope>
    <source>
        <strain evidence="8">anaerobia AP69FAA</strain>
    </source>
</reference>